<gene>
    <name evidence="1" type="ORF">ECPE_LOCUS15570</name>
</gene>
<dbReference type="WBParaSite" id="ECPE_0001561001-mRNA-1">
    <property type="protein sequence ID" value="ECPE_0001561001-mRNA-1"/>
    <property type="gene ID" value="ECPE_0001561001"/>
</dbReference>
<name>A0A183B8N5_9TREM</name>
<dbReference type="OrthoDB" id="10522274at2759"/>
<evidence type="ECO:0000313" key="3">
    <source>
        <dbReference type="WBParaSite" id="ECPE_0001561001-mRNA-1"/>
    </source>
</evidence>
<reference evidence="3" key="1">
    <citation type="submission" date="2016-06" db="UniProtKB">
        <authorList>
            <consortium name="WormBaseParasite"/>
        </authorList>
    </citation>
    <scope>IDENTIFICATION</scope>
</reference>
<keyword evidence="2" id="KW-1185">Reference proteome</keyword>
<organism evidence="3">
    <name type="scientific">Echinostoma caproni</name>
    <dbReference type="NCBI Taxonomy" id="27848"/>
    <lineage>
        <taxon>Eukaryota</taxon>
        <taxon>Metazoa</taxon>
        <taxon>Spiralia</taxon>
        <taxon>Lophotrochozoa</taxon>
        <taxon>Platyhelminthes</taxon>
        <taxon>Trematoda</taxon>
        <taxon>Digenea</taxon>
        <taxon>Plagiorchiida</taxon>
        <taxon>Echinostomata</taxon>
        <taxon>Echinostomatoidea</taxon>
        <taxon>Echinostomatidae</taxon>
        <taxon>Echinostoma</taxon>
    </lineage>
</organism>
<dbReference type="EMBL" id="UZAN01061022">
    <property type="protein sequence ID" value="VDP92842.1"/>
    <property type="molecule type" value="Genomic_DNA"/>
</dbReference>
<protein>
    <submittedName>
        <fullName evidence="3">Ig-like domain-containing protein</fullName>
    </submittedName>
</protein>
<sequence length="245" mass="28173">MHVRLCDDIQLLCTQGSLKLSESNKFTDPYDVCDNPIPMIYVSRSKKLYLQYESQSADSVLTAHYSKIEAFRIQMKYVSGIVYEGDHPLPWMDEFKDTTSEVYREFQKGTCNDLMEVLKTTDNWQAFITCRLRTVYRLNVRAILKYARIASEMRNRVQDQSPISYVKSTQGDSTNMGLFAVVDLAFNKTAVPTESLSDKALLSTFEKSSEIPFKKGYFIVSIASDAKYTAWFTYITAMLIMKLIH</sequence>
<accession>A0A183B8N5</accession>
<dbReference type="Proteomes" id="UP000272942">
    <property type="component" value="Unassembled WGS sequence"/>
</dbReference>
<dbReference type="AlphaFoldDB" id="A0A183B8N5"/>
<reference evidence="1 2" key="2">
    <citation type="submission" date="2018-11" db="EMBL/GenBank/DDBJ databases">
        <authorList>
            <consortium name="Pathogen Informatics"/>
        </authorList>
    </citation>
    <scope>NUCLEOTIDE SEQUENCE [LARGE SCALE GENOMIC DNA]</scope>
    <source>
        <strain evidence="1 2">Egypt</strain>
    </source>
</reference>
<evidence type="ECO:0000313" key="2">
    <source>
        <dbReference type="Proteomes" id="UP000272942"/>
    </source>
</evidence>
<proteinExistence type="predicted"/>
<evidence type="ECO:0000313" key="1">
    <source>
        <dbReference type="EMBL" id="VDP92842.1"/>
    </source>
</evidence>